<gene>
    <name evidence="1" type="ORF">DCC39_01645</name>
</gene>
<accession>A0A2U1K6N1</accession>
<sequence length="97" mass="11147">MEIYISPELIDQDKQILNIVDQNQQAVGFLSLQFDDKKMYIFGNLQEVGVKEDFKDLIKPYVNGMSKNKADLEVYSYVSLGGEKFDLEASEEDQKES</sequence>
<dbReference type="Proteomes" id="UP000245998">
    <property type="component" value="Unassembled WGS sequence"/>
</dbReference>
<dbReference type="EMBL" id="QCZG01000002">
    <property type="protein sequence ID" value="PWA13180.1"/>
    <property type="molecule type" value="Genomic_DNA"/>
</dbReference>
<dbReference type="AlphaFoldDB" id="A0A2U1K6N1"/>
<dbReference type="RefSeq" id="WP_116553141.1">
    <property type="nucleotide sequence ID" value="NZ_QCZG01000002.1"/>
</dbReference>
<evidence type="ECO:0000313" key="1">
    <source>
        <dbReference type="EMBL" id="PWA13180.1"/>
    </source>
</evidence>
<reference evidence="1 2" key="1">
    <citation type="submission" date="2018-04" db="EMBL/GenBank/DDBJ databases">
        <title>Camelliibacillus theae gen. nov., sp. nov., isolated from Pu'er tea.</title>
        <authorList>
            <person name="Niu L."/>
        </authorList>
    </citation>
    <scope>NUCLEOTIDE SEQUENCE [LARGE SCALE GENOMIC DNA]</scope>
    <source>
        <strain evidence="1 2">T8</strain>
    </source>
</reference>
<proteinExistence type="predicted"/>
<evidence type="ECO:0000313" key="2">
    <source>
        <dbReference type="Proteomes" id="UP000245998"/>
    </source>
</evidence>
<name>A0A2U1K6N1_9BACI</name>
<dbReference type="OrthoDB" id="2880068at2"/>
<protein>
    <submittedName>
        <fullName evidence="1">Uncharacterized protein</fullName>
    </submittedName>
</protein>
<comment type="caution">
    <text evidence="1">The sequence shown here is derived from an EMBL/GenBank/DDBJ whole genome shotgun (WGS) entry which is preliminary data.</text>
</comment>
<organism evidence="1 2">
    <name type="scientific">Pueribacillus theae</name>
    <dbReference type="NCBI Taxonomy" id="2171751"/>
    <lineage>
        <taxon>Bacteria</taxon>
        <taxon>Bacillati</taxon>
        <taxon>Bacillota</taxon>
        <taxon>Bacilli</taxon>
        <taxon>Bacillales</taxon>
        <taxon>Bacillaceae</taxon>
        <taxon>Pueribacillus</taxon>
    </lineage>
</organism>
<keyword evidence="2" id="KW-1185">Reference proteome</keyword>